<name>A0A0K2QRL1_9CAUD</name>
<dbReference type="OrthoDB" id="30391at10239"/>
<sequence>MLGSEHKERYDQMEEEINFRSTDFWFMRDPDAPEDDELNFVVDFLLQEFMHVGPFGHSFVKEHQGKWKPSFYGVPLQHLFIHPSTDGFEAMAFVASNPASSVLMKGVFDYLRQIENRVRFNQLGLSVMAVQRARAADSTNQIVVGIDMLSHLEPLSIYEHPMNGRLLMAMQGEEVPDHSVLTVKGKRWPVTGNVHDLYMDASTIYNEYELGEIDKSDLITELFELYKG</sequence>
<proteinExistence type="predicted"/>
<dbReference type="Proteomes" id="UP000202583">
    <property type="component" value="Segment"/>
</dbReference>
<reference evidence="1 2" key="1">
    <citation type="submission" date="2015-07" db="EMBL/GenBank/DDBJ databases">
        <title>Two Asian jumbo phage RSL2 and RSF1 infecting the phytopathogen Ralstonia solanacearum share common features related to the phi-KZ-like phages.</title>
        <authorList>
            <person name="Kawasaki T."/>
            <person name="Fujie M."/>
            <person name="Chatchawankanphanich O."/>
            <person name="Ogata H."/>
            <person name="Yamada T."/>
        </authorList>
    </citation>
    <scope>NUCLEOTIDE SEQUENCE [LARGE SCALE GENOMIC DNA]</scope>
    <source>
        <strain evidence="1 2">RSF1</strain>
    </source>
</reference>
<dbReference type="KEGG" id="vg:26634670"/>
<dbReference type="GeneID" id="26634670"/>
<dbReference type="RefSeq" id="YP_009208013.2">
    <property type="nucleotide sequence ID" value="NC_028899.1"/>
</dbReference>
<keyword evidence="2" id="KW-1185">Reference proteome</keyword>
<dbReference type="EMBL" id="AP014927">
    <property type="protein sequence ID" value="BAS05001.2"/>
    <property type="molecule type" value="Genomic_DNA"/>
</dbReference>
<evidence type="ECO:0000313" key="2">
    <source>
        <dbReference type="Proteomes" id="UP000202583"/>
    </source>
</evidence>
<protein>
    <submittedName>
        <fullName evidence="1">Uncharacterized protein</fullName>
    </submittedName>
</protein>
<accession>A0A0K2QRL1</accession>
<organism evidence="1 2">
    <name type="scientific">Ralstonia phage RSF1</name>
    <dbReference type="NCBI Taxonomy" id="1689679"/>
    <lineage>
        <taxon>Viruses</taxon>
        <taxon>Duplodnaviria</taxon>
        <taxon>Heunggongvirae</taxon>
        <taxon>Uroviricota</taxon>
        <taxon>Caudoviricetes</taxon>
        <taxon>Chimalliviridae</taxon>
        <taxon>Chiangmaivirus</taxon>
        <taxon>Chiangmaivirus RSF1</taxon>
    </lineage>
</organism>
<evidence type="ECO:0000313" key="1">
    <source>
        <dbReference type="EMBL" id="BAS05001.2"/>
    </source>
</evidence>